<dbReference type="Proteomes" id="UP000178587">
    <property type="component" value="Unassembled WGS sequence"/>
</dbReference>
<feature type="transmembrane region" description="Helical" evidence="1">
    <location>
        <begin position="33"/>
        <end position="55"/>
    </location>
</feature>
<keyword evidence="1" id="KW-1133">Transmembrane helix</keyword>
<organism evidence="2 3">
    <name type="scientific">Candidatus Kaiserbacteria bacterium RIFCSPLOWO2_01_FULL_50_24</name>
    <dbReference type="NCBI Taxonomy" id="1798507"/>
    <lineage>
        <taxon>Bacteria</taxon>
        <taxon>Candidatus Kaiseribacteriota</taxon>
    </lineage>
</organism>
<gene>
    <name evidence="2" type="ORF">A3A34_02280</name>
</gene>
<name>A0A1F6END6_9BACT</name>
<evidence type="ECO:0000313" key="3">
    <source>
        <dbReference type="Proteomes" id="UP000178587"/>
    </source>
</evidence>
<keyword evidence="1" id="KW-0472">Membrane</keyword>
<dbReference type="EMBL" id="MFLU01000007">
    <property type="protein sequence ID" value="OGG75158.1"/>
    <property type="molecule type" value="Genomic_DNA"/>
</dbReference>
<evidence type="ECO:0000256" key="1">
    <source>
        <dbReference type="SAM" id="Phobius"/>
    </source>
</evidence>
<protein>
    <submittedName>
        <fullName evidence="2">Uncharacterized protein</fullName>
    </submittedName>
</protein>
<feature type="transmembrane region" description="Helical" evidence="1">
    <location>
        <begin position="7"/>
        <end position="27"/>
    </location>
</feature>
<reference evidence="2 3" key="1">
    <citation type="journal article" date="2016" name="Nat. Commun.">
        <title>Thousands of microbial genomes shed light on interconnected biogeochemical processes in an aquifer system.</title>
        <authorList>
            <person name="Anantharaman K."/>
            <person name="Brown C.T."/>
            <person name="Hug L.A."/>
            <person name="Sharon I."/>
            <person name="Castelle C.J."/>
            <person name="Probst A.J."/>
            <person name="Thomas B.C."/>
            <person name="Singh A."/>
            <person name="Wilkins M.J."/>
            <person name="Karaoz U."/>
            <person name="Brodie E.L."/>
            <person name="Williams K.H."/>
            <person name="Hubbard S.S."/>
            <person name="Banfield J.F."/>
        </authorList>
    </citation>
    <scope>NUCLEOTIDE SEQUENCE [LARGE SCALE GENOMIC DNA]</scope>
</reference>
<keyword evidence="1" id="KW-0812">Transmembrane</keyword>
<sequence>MDKKTYFLVSAVIFGVFAVLHAARVFFGWDAEIGGFAVPVWGSWIVVAVGGFMAWHGWQYKG</sequence>
<proteinExistence type="predicted"/>
<comment type="caution">
    <text evidence="2">The sequence shown here is derived from an EMBL/GenBank/DDBJ whole genome shotgun (WGS) entry which is preliminary data.</text>
</comment>
<dbReference type="AlphaFoldDB" id="A0A1F6END6"/>
<evidence type="ECO:0000313" key="2">
    <source>
        <dbReference type="EMBL" id="OGG75158.1"/>
    </source>
</evidence>
<accession>A0A1F6END6</accession>